<proteinExistence type="predicted"/>
<evidence type="ECO:0000313" key="2">
    <source>
        <dbReference type="Proteomes" id="UP001056778"/>
    </source>
</evidence>
<dbReference type="EMBL" id="CM043021">
    <property type="protein sequence ID" value="KAI4458320.1"/>
    <property type="molecule type" value="Genomic_DNA"/>
</dbReference>
<reference evidence="1" key="1">
    <citation type="submission" date="2022-04" db="EMBL/GenBank/DDBJ databases">
        <title>Chromosome-scale genome assembly of Holotrichia oblita Faldermann.</title>
        <authorList>
            <person name="Rongchong L."/>
        </authorList>
    </citation>
    <scope>NUCLEOTIDE SEQUENCE</scope>
    <source>
        <strain evidence="1">81SQS9</strain>
    </source>
</reference>
<protein>
    <submittedName>
        <fullName evidence="1">Alpha-glucosidase</fullName>
    </submittedName>
</protein>
<name>A0ACB9SSW6_HOLOL</name>
<comment type="caution">
    <text evidence="1">The sequence shown here is derived from an EMBL/GenBank/DDBJ whole genome shotgun (WGS) entry which is preliminary data.</text>
</comment>
<keyword evidence="2" id="KW-1185">Reference proteome</keyword>
<gene>
    <name evidence="1" type="ORF">MML48_7g00009694</name>
</gene>
<sequence length="836" mass="95396">MFSFLVGIALLLATANSWYTCDEVDFCSNIRYNYDSGASYSLDNIEIDTSVTGNLINGQTAESFTFTFTALVEDTFRLTVQDADSTRYTPKDDVLDGTPTEQSLNLVSSSDDLLILSVNDDLLVHLYVNPFYIEVLRDDQVIIEINKANRLVINTGDEDESLALDISFPIANTAYGIPQHAENLSLPSTGPGGLSAYRMFNVDNWGYPAYTREALYGAIGVLYGISTDITSGIFWMNSAQTFIDITNEEDGVDALFISETGALELFLFAGPTLRDCVRQYTSLTGVTPLPQYFTLGYHQCRYSYMSQEDVETVVAEFDNHNFPMDVIWLDIDYSDGYKYFTWNYTAFPDPEGMQNNVAATGRKMVAISDPHIKVEEGYFVYEQALNGDYFVKTNNGDVYEGECWPGLSSYIDYFNPEAQEWYGELYSLENFPNTTLNLYIWNDMNEPSVFEVDELTMPGDLSHYGGIQHKDIHNMYGFKQTQATYGGLLKRDPTKRPFILTRAHFAGSQRYTAMWTGDNSPSWDHLRVSIPMLLSESLAGIAFCGADVGGFAGNVDEELLQRWYQAGVWYPFYRSHSASDTERREPYLYSDEIQERIRSALRVRYAHIPYWYTLFFEHEITGDPIVRPLSYHYPADEAVLAIDEQWLIGNDIMAATVLHEGAESIQTYFPGGSDAYWYDLENNLIYSGEGYYEIAVDMDSAPYYYRSGSLVFIIDDEVRSTEEQRGKSYTLRIFLDTSLQATGNFYFDDLESFDYRDSLYHYFQFSYDYNTNELTMQKLHEDADFDGEFVIDQVEINRLGVPYSSSDSNSPHQINRQIIYANIVVGRMESRMTIKL</sequence>
<organism evidence="1 2">
    <name type="scientific">Holotrichia oblita</name>
    <name type="common">Chafer beetle</name>
    <dbReference type="NCBI Taxonomy" id="644536"/>
    <lineage>
        <taxon>Eukaryota</taxon>
        <taxon>Metazoa</taxon>
        <taxon>Ecdysozoa</taxon>
        <taxon>Arthropoda</taxon>
        <taxon>Hexapoda</taxon>
        <taxon>Insecta</taxon>
        <taxon>Pterygota</taxon>
        <taxon>Neoptera</taxon>
        <taxon>Endopterygota</taxon>
        <taxon>Coleoptera</taxon>
        <taxon>Polyphaga</taxon>
        <taxon>Scarabaeiformia</taxon>
        <taxon>Scarabaeidae</taxon>
        <taxon>Melolonthinae</taxon>
        <taxon>Holotrichia</taxon>
    </lineage>
</organism>
<dbReference type="Proteomes" id="UP001056778">
    <property type="component" value="Chromosome 7"/>
</dbReference>
<accession>A0ACB9SSW6</accession>
<evidence type="ECO:0000313" key="1">
    <source>
        <dbReference type="EMBL" id="KAI4458320.1"/>
    </source>
</evidence>